<comment type="similarity">
    <text evidence="2">Belongs to the GSP M family.</text>
</comment>
<dbReference type="InterPro" id="IPR023229">
    <property type="entry name" value="T2SS_M_periplasmic_sf"/>
</dbReference>
<evidence type="ECO:0000256" key="9">
    <source>
        <dbReference type="ARBA" id="ARBA00023136"/>
    </source>
</evidence>
<dbReference type="RefSeq" id="WP_038158545.1">
    <property type="nucleotide sequence ID" value="NZ_JMTB01000092.1"/>
</dbReference>
<sequence>MKTWWKNKSLSEQRMLMLLAFVLALTGIVYGIITPLNSLIARQQQALKSVKAERIWLDEQTMAAGIIAAVPDKTPLSNVVQQSAKAASLAVMVKEEGTAQVIVTGENIPLASVIKWLESLRDQKGVYPLKLAFSVSEKDSSLITLQTLHLAKAG</sequence>
<dbReference type="InterPro" id="IPR007690">
    <property type="entry name" value="T2SS_GspM"/>
</dbReference>
<evidence type="ECO:0000256" key="3">
    <source>
        <dbReference type="ARBA" id="ARBA00022448"/>
    </source>
</evidence>
<reference evidence="11" key="1">
    <citation type="submission" date="2014-05" db="EMBL/GenBank/DDBJ databases">
        <title>ATOL: Assembling a taxonomically balanced genome-scale reconstruction of the evolutionary history of the Enterobacteriaceae.</title>
        <authorList>
            <person name="Plunkett G. III"/>
            <person name="Neeno-Eckwall E.C."/>
            <person name="Glasner J.D."/>
            <person name="Perna N.T."/>
        </authorList>
    </citation>
    <scope>NUCLEOTIDE SEQUENCE [LARGE SCALE GENOMIC DNA]</scope>
    <source>
        <strain evidence="11">ATCC 49490</strain>
    </source>
</reference>
<accession>A0A085A4M4</accession>
<dbReference type="GO" id="GO:0015627">
    <property type="term" value="C:type II protein secretion system complex"/>
    <property type="evidence" value="ECO:0007669"/>
    <property type="project" value="InterPro"/>
</dbReference>
<evidence type="ECO:0008006" key="12">
    <source>
        <dbReference type="Google" id="ProtNLM"/>
    </source>
</evidence>
<dbReference type="Pfam" id="PF04612">
    <property type="entry name" value="T2SSM"/>
    <property type="match status" value="1"/>
</dbReference>
<dbReference type="eggNOG" id="COG3149">
    <property type="taxonomic scope" value="Bacteria"/>
</dbReference>
<dbReference type="GO" id="GO:0005886">
    <property type="term" value="C:plasma membrane"/>
    <property type="evidence" value="ECO:0007669"/>
    <property type="project" value="UniProtKB-SubCell"/>
</dbReference>
<dbReference type="EMBL" id="JMTB01000092">
    <property type="protein sequence ID" value="KFC05169.1"/>
    <property type="molecule type" value="Genomic_DNA"/>
</dbReference>
<name>A0A085A4M4_9ENTR</name>
<comment type="subcellular location">
    <subcellularLocation>
        <location evidence="1">Cell inner membrane</location>
        <topology evidence="1">Single-pass membrane protein</topology>
    </subcellularLocation>
</comment>
<dbReference type="GO" id="GO:0015628">
    <property type="term" value="P:protein secretion by the type II secretion system"/>
    <property type="evidence" value="ECO:0007669"/>
    <property type="project" value="InterPro"/>
</dbReference>
<evidence type="ECO:0000256" key="4">
    <source>
        <dbReference type="ARBA" id="ARBA00022475"/>
    </source>
</evidence>
<proteinExistence type="inferred from homology"/>
<dbReference type="Gene3D" id="3.30.1360.100">
    <property type="entry name" value="General secretion pathway protein M, EpsM"/>
    <property type="match status" value="1"/>
</dbReference>
<keyword evidence="4" id="KW-1003">Cell membrane</keyword>
<keyword evidence="6" id="KW-0812">Transmembrane</keyword>
<evidence type="ECO:0000256" key="8">
    <source>
        <dbReference type="ARBA" id="ARBA00022989"/>
    </source>
</evidence>
<gene>
    <name evidence="10" type="ORF">GTGU_03037</name>
</gene>
<keyword evidence="11" id="KW-1185">Reference proteome</keyword>
<dbReference type="AlphaFoldDB" id="A0A085A4M4"/>
<evidence type="ECO:0000256" key="5">
    <source>
        <dbReference type="ARBA" id="ARBA00022519"/>
    </source>
</evidence>
<dbReference type="SUPFAM" id="SSF103054">
    <property type="entry name" value="General secretion pathway protein M, EpsM"/>
    <property type="match status" value="1"/>
</dbReference>
<organism evidence="10 11">
    <name type="scientific">Trabulsiella guamensis ATCC 49490</name>
    <dbReference type="NCBI Taxonomy" id="1005994"/>
    <lineage>
        <taxon>Bacteria</taxon>
        <taxon>Pseudomonadati</taxon>
        <taxon>Pseudomonadota</taxon>
        <taxon>Gammaproteobacteria</taxon>
        <taxon>Enterobacterales</taxon>
        <taxon>Enterobacteriaceae</taxon>
        <taxon>Trabulsiella</taxon>
    </lineage>
</organism>
<evidence type="ECO:0000313" key="11">
    <source>
        <dbReference type="Proteomes" id="UP000028630"/>
    </source>
</evidence>
<evidence type="ECO:0000256" key="1">
    <source>
        <dbReference type="ARBA" id="ARBA00004377"/>
    </source>
</evidence>
<protein>
    <recommendedName>
        <fullName evidence="12">General secretion pathway protein M</fullName>
    </recommendedName>
</protein>
<keyword evidence="9" id="KW-0472">Membrane</keyword>
<keyword evidence="8" id="KW-1133">Transmembrane helix</keyword>
<evidence type="ECO:0000313" key="10">
    <source>
        <dbReference type="EMBL" id="KFC05169.1"/>
    </source>
</evidence>
<keyword evidence="3" id="KW-0813">Transport</keyword>
<keyword evidence="7" id="KW-0653">Protein transport</keyword>
<evidence type="ECO:0000256" key="7">
    <source>
        <dbReference type="ARBA" id="ARBA00022927"/>
    </source>
</evidence>
<evidence type="ECO:0000256" key="2">
    <source>
        <dbReference type="ARBA" id="ARBA00010637"/>
    </source>
</evidence>
<comment type="caution">
    <text evidence="10">The sequence shown here is derived from an EMBL/GenBank/DDBJ whole genome shotgun (WGS) entry which is preliminary data.</text>
</comment>
<dbReference type="Proteomes" id="UP000028630">
    <property type="component" value="Unassembled WGS sequence"/>
</dbReference>
<evidence type="ECO:0000256" key="6">
    <source>
        <dbReference type="ARBA" id="ARBA00022692"/>
    </source>
</evidence>
<keyword evidence="5" id="KW-0997">Cell inner membrane</keyword>